<evidence type="ECO:0000313" key="2">
    <source>
        <dbReference type="Proteomes" id="UP000439903"/>
    </source>
</evidence>
<name>A0A8H3XED5_GIGMA</name>
<dbReference type="OrthoDB" id="2387761at2759"/>
<sequence>MKKKFLDGSSDEEGIVELADISFSSFADSKTDNKNYNWQLINNESVRGRLINMTKKAIEEIKKSEKVDSKIMSIIWLGLPSTIDLSSEFKQGMRNDDWILNS</sequence>
<protein>
    <submittedName>
        <fullName evidence="1">Uncharacterized protein</fullName>
    </submittedName>
</protein>
<dbReference type="EMBL" id="WTPW01001160">
    <property type="protein sequence ID" value="KAF0452278.1"/>
    <property type="molecule type" value="Genomic_DNA"/>
</dbReference>
<dbReference type="Proteomes" id="UP000439903">
    <property type="component" value="Unassembled WGS sequence"/>
</dbReference>
<gene>
    <name evidence="1" type="ORF">F8M41_001917</name>
</gene>
<reference evidence="1 2" key="1">
    <citation type="journal article" date="2019" name="Environ. Microbiol.">
        <title>At the nexus of three kingdoms: the genome of the mycorrhizal fungus Gigaspora margarita provides insights into plant, endobacterial and fungal interactions.</title>
        <authorList>
            <person name="Venice F."/>
            <person name="Ghignone S."/>
            <person name="Salvioli di Fossalunga A."/>
            <person name="Amselem J."/>
            <person name="Novero M."/>
            <person name="Xianan X."/>
            <person name="Sedzielewska Toro K."/>
            <person name="Morin E."/>
            <person name="Lipzen A."/>
            <person name="Grigoriev I.V."/>
            <person name="Henrissat B."/>
            <person name="Martin F.M."/>
            <person name="Bonfante P."/>
        </authorList>
    </citation>
    <scope>NUCLEOTIDE SEQUENCE [LARGE SCALE GENOMIC DNA]</scope>
    <source>
        <strain evidence="1 2">BEG34</strain>
    </source>
</reference>
<accession>A0A8H3XED5</accession>
<proteinExistence type="predicted"/>
<keyword evidence="2" id="KW-1185">Reference proteome</keyword>
<organism evidence="1 2">
    <name type="scientific">Gigaspora margarita</name>
    <dbReference type="NCBI Taxonomy" id="4874"/>
    <lineage>
        <taxon>Eukaryota</taxon>
        <taxon>Fungi</taxon>
        <taxon>Fungi incertae sedis</taxon>
        <taxon>Mucoromycota</taxon>
        <taxon>Glomeromycotina</taxon>
        <taxon>Glomeromycetes</taxon>
        <taxon>Diversisporales</taxon>
        <taxon>Gigasporaceae</taxon>
        <taxon>Gigaspora</taxon>
    </lineage>
</organism>
<dbReference type="AlphaFoldDB" id="A0A8H3XED5"/>
<evidence type="ECO:0000313" key="1">
    <source>
        <dbReference type="EMBL" id="KAF0452278.1"/>
    </source>
</evidence>
<comment type="caution">
    <text evidence="1">The sequence shown here is derived from an EMBL/GenBank/DDBJ whole genome shotgun (WGS) entry which is preliminary data.</text>
</comment>